<keyword evidence="1" id="KW-0175">Coiled coil</keyword>
<gene>
    <name evidence="2" type="ORF">PLBR_LOCUS5802</name>
</gene>
<dbReference type="PANTHER" id="PTHR28588">
    <property type="entry name" value="HAUS AUGMIN-LIKE COMPLEX SUBUNIT 5"/>
    <property type="match status" value="1"/>
</dbReference>
<dbReference type="PANTHER" id="PTHR28588:SF1">
    <property type="entry name" value="HAUS AUGMIN-LIKE COMPLEX SUBUNIT 5"/>
    <property type="match status" value="1"/>
</dbReference>
<dbReference type="Pfam" id="PF14817">
    <property type="entry name" value="HAUS5"/>
    <property type="match status" value="2"/>
</dbReference>
<dbReference type="Proteomes" id="UP000290189">
    <property type="component" value="Unassembled WGS sequence"/>
</dbReference>
<name>A0A3P3YEG9_PLABS</name>
<keyword evidence="2" id="KW-0496">Mitochondrion</keyword>
<dbReference type="GO" id="GO:0070652">
    <property type="term" value="C:HAUS complex"/>
    <property type="evidence" value="ECO:0007669"/>
    <property type="project" value="InterPro"/>
</dbReference>
<evidence type="ECO:0000313" key="2">
    <source>
        <dbReference type="EMBL" id="SPQ98587.1"/>
    </source>
</evidence>
<geneLocation type="mitochondrion" evidence="2"/>
<protein>
    <submittedName>
        <fullName evidence="2">Uncharacterized protein</fullName>
    </submittedName>
</protein>
<dbReference type="AlphaFoldDB" id="A0A3P3YEG9"/>
<evidence type="ECO:0000256" key="1">
    <source>
        <dbReference type="SAM" id="Coils"/>
    </source>
</evidence>
<accession>A0A3P3YEG9</accession>
<dbReference type="InterPro" id="IPR029131">
    <property type="entry name" value="HAUS5"/>
</dbReference>
<sequence length="561" mass="61743">MSADPAASVQAWASSMGCPVSAPDGVALGRLARGHGARLLRLLVEHVRPTRQVAHVNAVLALHGAGGDDDDDDDDAGDAVARLRAARERNDFLRRSIRATQRELQHQAEAQTQMRERVRQVTIGAIALEVCAARAQANAFDGLAVQVGAALGTPDDDNAAVRPDRVMRLDGTGRLRACDPVSDAIANVHDALTQDRSADGLPPGTTLPTSSVVDDFCKAIQGETSRIQASDRGDAPVDDVEGPGEEQPLTLQVLMQQSRSAHIDRFSKTLRALNRAADVESQLEGGGGACSTVVAKRAALECLRKHVSRLESELAAAEENHRVLTECDTTIARLDGEKRDLQQALMSVIKGNRQMRSDLLALFRQCSDRDRGLLDERVSTLAQAVERMAQSMQVEMKALLGIVDGIQWRRCAPGWKVVAEALQLRPSHTPEPLALLMAIANVHDRRGMFLLEKRIDGGARDRAEPVQVSTVDDIRKEFEEYREFVQHKVVDKTLADISGRLCQANKLADLHEQLLREWWEQPAQFTVPEEQRSGLNIKQWIERRRKLIDKLRDQRLTLGAS</sequence>
<evidence type="ECO:0000313" key="3">
    <source>
        <dbReference type="Proteomes" id="UP000290189"/>
    </source>
</evidence>
<proteinExistence type="predicted"/>
<organism evidence="2 3">
    <name type="scientific">Plasmodiophora brassicae</name>
    <name type="common">Clubroot disease agent</name>
    <dbReference type="NCBI Taxonomy" id="37360"/>
    <lineage>
        <taxon>Eukaryota</taxon>
        <taxon>Sar</taxon>
        <taxon>Rhizaria</taxon>
        <taxon>Endomyxa</taxon>
        <taxon>Phytomyxea</taxon>
        <taxon>Plasmodiophorida</taxon>
        <taxon>Plasmodiophoridae</taxon>
        <taxon>Plasmodiophora</taxon>
    </lineage>
</organism>
<dbReference type="GO" id="GO:0005813">
    <property type="term" value="C:centrosome"/>
    <property type="evidence" value="ECO:0007669"/>
    <property type="project" value="TreeGrafter"/>
</dbReference>
<reference evidence="2 3" key="1">
    <citation type="submission" date="2018-03" db="EMBL/GenBank/DDBJ databases">
        <authorList>
            <person name="Fogelqvist J."/>
        </authorList>
    </citation>
    <scope>NUCLEOTIDE SEQUENCE [LARGE SCALE GENOMIC DNA]</scope>
</reference>
<dbReference type="GO" id="GO:0051225">
    <property type="term" value="P:spindle assembly"/>
    <property type="evidence" value="ECO:0007669"/>
    <property type="project" value="InterPro"/>
</dbReference>
<dbReference type="GO" id="GO:0007098">
    <property type="term" value="P:centrosome cycle"/>
    <property type="evidence" value="ECO:0007669"/>
    <property type="project" value="TreeGrafter"/>
</dbReference>
<dbReference type="EMBL" id="OVEO01000010">
    <property type="protein sequence ID" value="SPQ98587.1"/>
    <property type="molecule type" value="Genomic_DNA"/>
</dbReference>
<feature type="coiled-coil region" evidence="1">
    <location>
        <begin position="300"/>
        <end position="327"/>
    </location>
</feature>